<dbReference type="Proteomes" id="UP001324427">
    <property type="component" value="Unassembled WGS sequence"/>
</dbReference>
<feature type="compositionally biased region" description="Polar residues" evidence="1">
    <location>
        <begin position="999"/>
        <end position="1011"/>
    </location>
</feature>
<sequence>MASNGSNYGYGYPMNGTDNMSGTSMNGNMNGTNPTQNPYGVPHQQQNGIYQPTATANNHNHNVSMNRPGIMPTNAYYGMPPAAALNNSQNNNNVYRAPRQDPQSFLPPNSYPPISYPPINGAAQPSRRQSIDLTGDDGDNGVSNNNISGGGAGGAYGAMSAYVIGGGAGHMPTSTPGAHQSGYATAPAGGLAHASTVASSMPAQPQSMRQQALAASTGYRGPNPQLAGGSAAKAQTPASKLTAGSGVGNAVKPAPQKSGGRPKKADPSADAKALEKEAEKQRKNEEKARKNEEKARKAAEKEQRTFEAKERMIAKATTAANAAVSGNFGDQQKAFDVTGSDAYGDSNSSSQSTSLGRAPPSKQGSSSRAQPGQKPQGVEKPAPKKKIGRPRKEPQAQPTKKQQPETGDLTQLKKARAQKSAERKDSVARTAMSPAATPALDPEDEDDDEDDDDADDDDGEEHSLFDAPHASVTYVCDPNVQIAQPKVRPVLSARDIAERRGGIDLPPLGTLPGEEDVLNEDDDLFGDGQAELDEERAQEADMDQGGEKEEYFGEVHDELKSTVSQLEYAKKEEAWCEQIGVPVDQRYATKMVMPQYGLEELAKITQKVNDFADNLLRESGLDLLVGTLTCRGKDLYDADQLPRVVPDDRIVLPHGGVVKKYVGDERISLMSEQLHFEANTMSAAVEHGAYGYSKITVEGKLDGRHYLDVDVFEDERKGQDVDDEEEEEEDRGEAGEAEDSRPPGGEADDAGAWETQLPTPEKSQGASSSPTGLSEKAAGKKRKLDDQPDRDGLSKKAKAEHDLGDQSAEESDGEFAPRPRQAKGSKKPTSKKPTSKKPTSKRTRHEPMSGPEQDAAILLAKARIAQFNAVYPHLADTNAGDATVPAGSNTNSLNGGVADEDLERRLSGEMADSSDEEVEDDVISDADEDEAPGATVRRSSTPAHYGGAALALAQYYAGRQTASNLAAGNGALAKPATAGGSVVGSGSMAKGTVTWQHACSSTAPSQKQAASNAAGAGSPTSGGRSPAGVAAASSSATGNSTPQRAETSTPKPSAVIEPRPQASAETARPRDTANANANASSSMPSADDGGDGDGLLLMDPQQWQAQNAIADLDDELFNDEAGLADLYGMTDARGGVSPASTPAATTASGAGKRKRTAADGGDDAGDSEISRPASKQRKMAAPTAPQGSSSSKKSGKATPGSLASLKKTIRKRS</sequence>
<reference evidence="2 3" key="1">
    <citation type="submission" date="2021-11" db="EMBL/GenBank/DDBJ databases">
        <title>Black yeast isolated from Biological Soil Crust.</title>
        <authorList>
            <person name="Kurbessoian T."/>
        </authorList>
    </citation>
    <scope>NUCLEOTIDE SEQUENCE [LARGE SCALE GENOMIC DNA]</scope>
    <source>
        <strain evidence="2 3">CCFEE 5522</strain>
    </source>
</reference>
<evidence type="ECO:0000313" key="2">
    <source>
        <dbReference type="EMBL" id="KAK4548972.1"/>
    </source>
</evidence>
<feature type="compositionally biased region" description="Low complexity" evidence="1">
    <location>
        <begin position="1137"/>
        <end position="1150"/>
    </location>
</feature>
<organism evidence="2 3">
    <name type="scientific">Oleoguttula mirabilis</name>
    <dbReference type="NCBI Taxonomy" id="1507867"/>
    <lineage>
        <taxon>Eukaryota</taxon>
        <taxon>Fungi</taxon>
        <taxon>Dikarya</taxon>
        <taxon>Ascomycota</taxon>
        <taxon>Pezizomycotina</taxon>
        <taxon>Dothideomycetes</taxon>
        <taxon>Dothideomycetidae</taxon>
        <taxon>Mycosphaerellales</taxon>
        <taxon>Teratosphaeriaceae</taxon>
        <taxon>Oleoguttula</taxon>
    </lineage>
</organism>
<feature type="compositionally biased region" description="Polar residues" evidence="1">
    <location>
        <begin position="756"/>
        <end position="772"/>
    </location>
</feature>
<name>A0AAV9JV71_9PEZI</name>
<evidence type="ECO:0000313" key="3">
    <source>
        <dbReference type="Proteomes" id="UP001324427"/>
    </source>
</evidence>
<feature type="compositionally biased region" description="Basic and acidic residues" evidence="1">
    <location>
        <begin position="263"/>
        <end position="313"/>
    </location>
</feature>
<feature type="region of interest" description="Disordered" evidence="1">
    <location>
        <begin position="999"/>
        <end position="1097"/>
    </location>
</feature>
<feature type="region of interest" description="Disordered" evidence="1">
    <location>
        <begin position="877"/>
        <end position="941"/>
    </location>
</feature>
<feature type="compositionally biased region" description="Acidic residues" evidence="1">
    <location>
        <begin position="912"/>
        <end position="931"/>
    </location>
</feature>
<feature type="compositionally biased region" description="Polar residues" evidence="1">
    <location>
        <begin position="396"/>
        <end position="409"/>
    </location>
</feature>
<feature type="compositionally biased region" description="Acidic residues" evidence="1">
    <location>
        <begin position="721"/>
        <end position="731"/>
    </location>
</feature>
<feature type="compositionally biased region" description="Low complexity" evidence="1">
    <location>
        <begin position="314"/>
        <end position="323"/>
    </location>
</feature>
<feature type="region of interest" description="Disordered" evidence="1">
    <location>
        <begin position="195"/>
        <end position="470"/>
    </location>
</feature>
<feature type="compositionally biased region" description="Low complexity" evidence="1">
    <location>
        <begin position="1021"/>
        <end position="1040"/>
    </location>
</feature>
<protein>
    <submittedName>
        <fullName evidence="2">Uncharacterized protein</fullName>
    </submittedName>
</protein>
<feature type="compositionally biased region" description="Low complexity" evidence="1">
    <location>
        <begin position="1073"/>
        <end position="1082"/>
    </location>
</feature>
<keyword evidence="3" id="KW-1185">Reference proteome</keyword>
<feature type="compositionally biased region" description="Basic and acidic residues" evidence="1">
    <location>
        <begin position="783"/>
        <end position="804"/>
    </location>
</feature>
<feature type="compositionally biased region" description="Basic residues" evidence="1">
    <location>
        <begin position="820"/>
        <end position="844"/>
    </location>
</feature>
<accession>A0AAV9JV71</accession>
<proteinExistence type="predicted"/>
<gene>
    <name evidence="2" type="ORF">LTR36_008745</name>
</gene>
<feature type="region of interest" description="Disordered" evidence="1">
    <location>
        <begin position="1129"/>
        <end position="1213"/>
    </location>
</feature>
<dbReference type="EMBL" id="JAVFHQ010000006">
    <property type="protein sequence ID" value="KAK4548972.1"/>
    <property type="molecule type" value="Genomic_DNA"/>
</dbReference>
<feature type="compositionally biased region" description="Polar residues" evidence="1">
    <location>
        <begin position="196"/>
        <end position="214"/>
    </location>
</feature>
<feature type="compositionally biased region" description="Polar residues" evidence="1">
    <location>
        <begin position="345"/>
        <end position="355"/>
    </location>
</feature>
<feature type="region of interest" description="Disordered" evidence="1">
    <location>
        <begin position="712"/>
        <end position="855"/>
    </location>
</feature>
<feature type="compositionally biased region" description="Polar residues" evidence="1">
    <location>
        <begin position="1041"/>
        <end position="1051"/>
    </location>
</feature>
<feature type="compositionally biased region" description="Basic and acidic residues" evidence="1">
    <location>
        <begin position="732"/>
        <end position="741"/>
    </location>
</feature>
<comment type="caution">
    <text evidence="2">The sequence shown here is derived from an EMBL/GenBank/DDBJ whole genome shotgun (WGS) entry which is preliminary data.</text>
</comment>
<feature type="compositionally biased region" description="Acidic residues" evidence="1">
    <location>
        <begin position="441"/>
        <end position="460"/>
    </location>
</feature>
<feature type="region of interest" description="Disordered" evidence="1">
    <location>
        <begin position="87"/>
        <end position="146"/>
    </location>
</feature>
<evidence type="ECO:0000256" key="1">
    <source>
        <dbReference type="SAM" id="MobiDB-lite"/>
    </source>
</evidence>
<dbReference type="AlphaFoldDB" id="A0AAV9JV71"/>